<evidence type="ECO:0000259" key="6">
    <source>
        <dbReference type="PROSITE" id="PS50089"/>
    </source>
</evidence>
<accession>A0A7G2CPI0</accession>
<keyword evidence="8" id="KW-1185">Reference proteome</keyword>
<dbReference type="GO" id="GO:0008270">
    <property type="term" value="F:zinc ion binding"/>
    <property type="evidence" value="ECO:0007669"/>
    <property type="project" value="UniProtKB-KW"/>
</dbReference>
<evidence type="ECO:0000256" key="1">
    <source>
        <dbReference type="ARBA" id="ARBA00022723"/>
    </source>
</evidence>
<dbReference type="Proteomes" id="UP000515908">
    <property type="component" value="Chromosome 22"/>
</dbReference>
<dbReference type="SUPFAM" id="SSF57850">
    <property type="entry name" value="RING/U-box"/>
    <property type="match status" value="1"/>
</dbReference>
<evidence type="ECO:0000313" key="7">
    <source>
        <dbReference type="EMBL" id="CAD2221748.1"/>
    </source>
</evidence>
<dbReference type="InterPro" id="IPR001841">
    <property type="entry name" value="Znf_RING"/>
</dbReference>
<feature type="region of interest" description="Disordered" evidence="5">
    <location>
        <begin position="116"/>
        <end position="160"/>
    </location>
</feature>
<dbReference type="AlphaFoldDB" id="A0A7G2CPI0"/>
<keyword evidence="1" id="KW-0479">Metal-binding</keyword>
<dbReference type="PROSITE" id="PS50089">
    <property type="entry name" value="ZF_RING_2"/>
    <property type="match status" value="1"/>
</dbReference>
<feature type="domain" description="RING-type" evidence="6">
    <location>
        <begin position="16"/>
        <end position="54"/>
    </location>
</feature>
<evidence type="ECO:0000313" key="8">
    <source>
        <dbReference type="Proteomes" id="UP000515908"/>
    </source>
</evidence>
<dbReference type="PROSITE" id="PS00518">
    <property type="entry name" value="ZF_RING_1"/>
    <property type="match status" value="1"/>
</dbReference>
<keyword evidence="3" id="KW-0862">Zinc</keyword>
<organism evidence="7 8">
    <name type="scientific">Angomonas deanei</name>
    <dbReference type="NCBI Taxonomy" id="59799"/>
    <lineage>
        <taxon>Eukaryota</taxon>
        <taxon>Discoba</taxon>
        <taxon>Euglenozoa</taxon>
        <taxon>Kinetoplastea</taxon>
        <taxon>Metakinetoplastina</taxon>
        <taxon>Trypanosomatida</taxon>
        <taxon>Trypanosomatidae</taxon>
        <taxon>Strigomonadinae</taxon>
        <taxon>Angomonas</taxon>
    </lineage>
</organism>
<protein>
    <submittedName>
        <fullName evidence="7">Zinc finger, C3HC4 type (RING finger)/Ring finger domain/RING-type zinc-finger/zinc finger of C3HC4-type, RING, putative</fullName>
    </submittedName>
</protein>
<evidence type="ECO:0000256" key="4">
    <source>
        <dbReference type="PROSITE-ProRule" id="PRU00175"/>
    </source>
</evidence>
<dbReference type="InterPro" id="IPR017907">
    <property type="entry name" value="Znf_RING_CS"/>
</dbReference>
<dbReference type="Gene3D" id="3.30.40.10">
    <property type="entry name" value="Zinc/RING finger domain, C3HC4 (zinc finger)"/>
    <property type="match status" value="1"/>
</dbReference>
<gene>
    <name evidence="7" type="ORF">ADEAN_000928300</name>
</gene>
<dbReference type="PANTHER" id="PTHR23327">
    <property type="entry name" value="RING FINGER PROTEIN 127"/>
    <property type="match status" value="1"/>
</dbReference>
<reference evidence="7 8" key="1">
    <citation type="submission" date="2020-08" db="EMBL/GenBank/DDBJ databases">
        <authorList>
            <person name="Newling K."/>
            <person name="Davey J."/>
            <person name="Forrester S."/>
        </authorList>
    </citation>
    <scope>NUCLEOTIDE SEQUENCE [LARGE SCALE GENOMIC DNA]</scope>
    <source>
        <strain evidence="8">Crithidia deanei Carvalho (ATCC PRA-265)</strain>
    </source>
</reference>
<dbReference type="VEuPathDB" id="TriTrypDB:ADEAN_000928300"/>
<dbReference type="OrthoDB" id="273771at2759"/>
<dbReference type="EMBL" id="LR877166">
    <property type="protein sequence ID" value="CAD2221748.1"/>
    <property type="molecule type" value="Genomic_DNA"/>
</dbReference>
<dbReference type="Pfam" id="PF13923">
    <property type="entry name" value="zf-C3HC4_2"/>
    <property type="match status" value="1"/>
</dbReference>
<proteinExistence type="predicted"/>
<sequence length="443" mass="48800">MYAVPLLKVADSDFTCPVCYDLYSDPCSLVCGHVFCKSCIARFLEERPRCPLCNTTIKSMRVVTPIANLSLLSSLFRELVPVAAGVLPLTARPERVSRIRFDGISSQVSLAPSQADEANFTQRIGSPPPPPSASLPSPTPVVEPDERLPETPVLPQRVRPAAPRSLSGSWSLCLVPPSKRKESHGTTHASLHLGGDCVLCGLNIMDRTSVRRYLKSLLKSPTSDCSSDSLSTVTEAQLGALLGALWEVQCCMVERGRSTVYCTSLAHHNCLAWASLLHTYTSCLFHEQTRFTTDVVQYSLYIPPLQSIQPHSLTVLQKLTLFLTQSSNHSFLQAATGAAPPPDQVCYICGRNQITQQLPYTALQPCCHYDQCGRLFHYPCALLAGEKSCVVFGLQERDAENKNVPLDGETTTTVEKKRPRLEPVELWCGPCYREGHKRTKKAK</sequence>
<evidence type="ECO:0000256" key="5">
    <source>
        <dbReference type="SAM" id="MobiDB-lite"/>
    </source>
</evidence>
<keyword evidence="2 4" id="KW-0863">Zinc-finger</keyword>
<name>A0A7G2CPI0_9TRYP</name>
<evidence type="ECO:0000256" key="3">
    <source>
        <dbReference type="ARBA" id="ARBA00022833"/>
    </source>
</evidence>
<evidence type="ECO:0000256" key="2">
    <source>
        <dbReference type="ARBA" id="ARBA00022771"/>
    </source>
</evidence>
<feature type="compositionally biased region" description="Pro residues" evidence="5">
    <location>
        <begin position="126"/>
        <end position="141"/>
    </location>
</feature>
<dbReference type="InterPro" id="IPR013083">
    <property type="entry name" value="Znf_RING/FYVE/PHD"/>
</dbReference>
<dbReference type="SMART" id="SM00184">
    <property type="entry name" value="RING"/>
    <property type="match status" value="1"/>
</dbReference>